<comment type="caution">
    <text evidence="3">The sequence shown here is derived from an EMBL/GenBank/DDBJ whole genome shotgun (WGS) entry which is preliminary data.</text>
</comment>
<dbReference type="Gene3D" id="3.20.20.80">
    <property type="entry name" value="Glycosidases"/>
    <property type="match status" value="1"/>
</dbReference>
<dbReference type="InterPro" id="IPR011583">
    <property type="entry name" value="Chitinase_II/V-like_cat"/>
</dbReference>
<dbReference type="SMART" id="SM00636">
    <property type="entry name" value="Glyco_18"/>
    <property type="match status" value="1"/>
</dbReference>
<gene>
    <name evidence="3" type="ORF">FHS03_000860</name>
</gene>
<dbReference type="AlphaFoldDB" id="A0A7W5B792"/>
<dbReference type="PROSITE" id="PS51257">
    <property type="entry name" value="PROKAR_LIPOPROTEIN"/>
    <property type="match status" value="1"/>
</dbReference>
<keyword evidence="4" id="KW-1185">Reference proteome</keyword>
<dbReference type="PANTHER" id="PTHR46066:SF2">
    <property type="entry name" value="CHITINASE DOMAIN-CONTAINING PROTEIN 1"/>
    <property type="match status" value="1"/>
</dbReference>
<evidence type="ECO:0000256" key="1">
    <source>
        <dbReference type="SAM" id="SignalP"/>
    </source>
</evidence>
<dbReference type="EMBL" id="JACHXD010000002">
    <property type="protein sequence ID" value="MBB3117834.1"/>
    <property type="molecule type" value="Genomic_DNA"/>
</dbReference>
<reference evidence="3 4" key="1">
    <citation type="submission" date="2020-08" db="EMBL/GenBank/DDBJ databases">
        <title>Genomic Encyclopedia of Type Strains, Phase III (KMG-III): the genomes of soil and plant-associated and newly described type strains.</title>
        <authorList>
            <person name="Whitman W."/>
        </authorList>
    </citation>
    <scope>NUCLEOTIDE SEQUENCE [LARGE SCALE GENOMIC DNA]</scope>
    <source>
        <strain evidence="3 4">CECT 8897</strain>
    </source>
</reference>
<dbReference type="Proteomes" id="UP000541535">
    <property type="component" value="Unassembled WGS sequence"/>
</dbReference>
<evidence type="ECO:0000313" key="4">
    <source>
        <dbReference type="Proteomes" id="UP000541535"/>
    </source>
</evidence>
<feature type="signal peptide" evidence="1">
    <location>
        <begin position="1"/>
        <end position="24"/>
    </location>
</feature>
<protein>
    <submittedName>
        <fullName evidence="3">Spore germination protein YaaH</fullName>
    </submittedName>
</protein>
<evidence type="ECO:0000313" key="3">
    <source>
        <dbReference type="EMBL" id="MBB3117834.1"/>
    </source>
</evidence>
<sequence length="360" mass="38215">MQSKMIFSATVLAALLAGCGGDNAPAGGKTGVEGTRSAAAPQRAAPAKMVLAYYSGYANNYKALTTHYANFNAVAIDYWNITAEGVVVGNGDPAPSNAIAFLKSKKIPIYGCISNVDGDWSQAIAHGVTGTFRKTAIANLLAFAKKNGFAGINIDFENVNKDDRANLSAFMAELGTVLHANGLKLIISVPAFSAVDENHEYNQAFDLAALGRAVDYLQIMTYDQAIPAWDPAPVASSGWMEDALDYAVAKVPAERILNGLPAYGYDWVAAGNGRQVFWNAIPGMLKQHGITPRYDIGSNSLTFSYTASDGLQRTVWTENAQSITLKASLVNAYGLGGTSVYALGMEDASFWQAVQAGLKK</sequence>
<organism evidence="3 4">
    <name type="scientific">Pseudoduganella violacea</name>
    <dbReference type="NCBI Taxonomy" id="1715466"/>
    <lineage>
        <taxon>Bacteria</taxon>
        <taxon>Pseudomonadati</taxon>
        <taxon>Pseudomonadota</taxon>
        <taxon>Betaproteobacteria</taxon>
        <taxon>Burkholderiales</taxon>
        <taxon>Oxalobacteraceae</taxon>
        <taxon>Telluria group</taxon>
        <taxon>Pseudoduganella</taxon>
    </lineage>
</organism>
<dbReference type="Gene3D" id="3.10.50.10">
    <property type="match status" value="1"/>
</dbReference>
<dbReference type="SUPFAM" id="SSF51445">
    <property type="entry name" value="(Trans)glycosidases"/>
    <property type="match status" value="1"/>
</dbReference>
<evidence type="ECO:0000259" key="2">
    <source>
        <dbReference type="PROSITE" id="PS51910"/>
    </source>
</evidence>
<accession>A0A7W5B792</accession>
<name>A0A7W5B792_9BURK</name>
<dbReference type="InterPro" id="IPR029070">
    <property type="entry name" value="Chitinase_insertion_sf"/>
</dbReference>
<dbReference type="InterPro" id="IPR001223">
    <property type="entry name" value="Glyco_hydro18_cat"/>
</dbReference>
<dbReference type="InterPro" id="IPR017853">
    <property type="entry name" value="GH"/>
</dbReference>
<feature type="domain" description="GH18" evidence="2">
    <location>
        <begin position="48"/>
        <end position="360"/>
    </location>
</feature>
<feature type="chain" id="PRO_5030528091" evidence="1">
    <location>
        <begin position="25"/>
        <end position="360"/>
    </location>
</feature>
<dbReference type="GO" id="GO:0008061">
    <property type="term" value="F:chitin binding"/>
    <property type="evidence" value="ECO:0007669"/>
    <property type="project" value="InterPro"/>
</dbReference>
<proteinExistence type="predicted"/>
<dbReference type="PROSITE" id="PS51910">
    <property type="entry name" value="GH18_2"/>
    <property type="match status" value="1"/>
</dbReference>
<dbReference type="PANTHER" id="PTHR46066">
    <property type="entry name" value="CHITINASE DOMAIN-CONTAINING PROTEIN 1 FAMILY MEMBER"/>
    <property type="match status" value="1"/>
</dbReference>
<dbReference type="RefSeq" id="WP_183439778.1">
    <property type="nucleotide sequence ID" value="NZ_JACHXD010000002.1"/>
</dbReference>
<dbReference type="GO" id="GO:0005975">
    <property type="term" value="P:carbohydrate metabolic process"/>
    <property type="evidence" value="ECO:0007669"/>
    <property type="project" value="InterPro"/>
</dbReference>
<keyword evidence="1" id="KW-0732">Signal</keyword>
<dbReference type="Pfam" id="PF00704">
    <property type="entry name" value="Glyco_hydro_18"/>
    <property type="match status" value="1"/>
</dbReference>